<keyword evidence="4 7" id="KW-1133">Transmembrane helix</keyword>
<dbReference type="GO" id="GO:0005886">
    <property type="term" value="C:plasma membrane"/>
    <property type="evidence" value="ECO:0007669"/>
    <property type="project" value="UniProtKB-ARBA"/>
</dbReference>
<dbReference type="PANTHER" id="PTHR34857">
    <property type="entry name" value="SLL0384 PROTEIN"/>
    <property type="match status" value="1"/>
</dbReference>
<dbReference type="InterPro" id="IPR003339">
    <property type="entry name" value="ABC/ECF_trnsptr_transmembrane"/>
</dbReference>
<keyword evidence="3 7" id="KW-0812">Transmembrane</keyword>
<feature type="transmembrane region" description="Helical" evidence="7">
    <location>
        <begin position="20"/>
        <end position="38"/>
    </location>
</feature>
<keyword evidence="9" id="KW-1185">Reference proteome</keyword>
<evidence type="ECO:0000256" key="4">
    <source>
        <dbReference type="ARBA" id="ARBA00022989"/>
    </source>
</evidence>
<dbReference type="AlphaFoldDB" id="A0A2T1A6N6"/>
<feature type="transmembrane region" description="Helical" evidence="7">
    <location>
        <begin position="110"/>
        <end position="133"/>
    </location>
</feature>
<evidence type="ECO:0000256" key="6">
    <source>
        <dbReference type="SAM" id="MobiDB-lite"/>
    </source>
</evidence>
<feature type="transmembrane region" description="Helical" evidence="7">
    <location>
        <begin position="254"/>
        <end position="272"/>
    </location>
</feature>
<dbReference type="RefSeq" id="WP_106347287.1">
    <property type="nucleotide sequence ID" value="NZ_PVUE01000001.1"/>
</dbReference>
<protein>
    <submittedName>
        <fullName evidence="8">Energy-coupling factor transport system permease protein</fullName>
    </submittedName>
</protein>
<dbReference type="Pfam" id="PF02361">
    <property type="entry name" value="CbiQ"/>
    <property type="match status" value="1"/>
</dbReference>
<evidence type="ECO:0000256" key="5">
    <source>
        <dbReference type="ARBA" id="ARBA00023136"/>
    </source>
</evidence>
<accession>A0A2T1A6N6</accession>
<proteinExistence type="predicted"/>
<dbReference type="PANTHER" id="PTHR34857:SF2">
    <property type="entry name" value="SLL0384 PROTEIN"/>
    <property type="match status" value="1"/>
</dbReference>
<evidence type="ECO:0000256" key="2">
    <source>
        <dbReference type="ARBA" id="ARBA00022475"/>
    </source>
</evidence>
<comment type="caution">
    <text evidence="8">The sequence shown here is derived from an EMBL/GenBank/DDBJ whole genome shotgun (WGS) entry which is preliminary data.</text>
</comment>
<dbReference type="Proteomes" id="UP000237752">
    <property type="component" value="Unassembled WGS sequence"/>
</dbReference>
<reference evidence="8 9" key="1">
    <citation type="submission" date="2018-03" db="EMBL/GenBank/DDBJ databases">
        <title>Genomic Encyclopedia of Archaeal and Bacterial Type Strains, Phase II (KMG-II): from individual species to whole genera.</title>
        <authorList>
            <person name="Goeker M."/>
        </authorList>
    </citation>
    <scope>NUCLEOTIDE SEQUENCE [LARGE SCALE GENOMIC DNA]</scope>
    <source>
        <strain evidence="8 9">DSM 100065</strain>
    </source>
</reference>
<feature type="region of interest" description="Disordered" evidence="6">
    <location>
        <begin position="220"/>
        <end position="240"/>
    </location>
</feature>
<dbReference type="CDD" id="cd16914">
    <property type="entry name" value="EcfT"/>
    <property type="match status" value="1"/>
</dbReference>
<gene>
    <name evidence="8" type="ORF">CLV47_101381</name>
</gene>
<keyword evidence="5 7" id="KW-0472">Membrane</keyword>
<dbReference type="InterPro" id="IPR051611">
    <property type="entry name" value="ECF_transporter_component"/>
</dbReference>
<evidence type="ECO:0000313" key="9">
    <source>
        <dbReference type="Proteomes" id="UP000237752"/>
    </source>
</evidence>
<evidence type="ECO:0000256" key="7">
    <source>
        <dbReference type="SAM" id="Phobius"/>
    </source>
</evidence>
<dbReference type="OrthoDB" id="6400at2"/>
<keyword evidence="2" id="KW-1003">Cell membrane</keyword>
<organism evidence="8 9">
    <name type="scientific">Antricoccus suffuscus</name>
    <dbReference type="NCBI Taxonomy" id="1629062"/>
    <lineage>
        <taxon>Bacteria</taxon>
        <taxon>Bacillati</taxon>
        <taxon>Actinomycetota</taxon>
        <taxon>Actinomycetes</taxon>
        <taxon>Geodermatophilales</taxon>
        <taxon>Antricoccaceae</taxon>
        <taxon>Antricoccus</taxon>
    </lineage>
</organism>
<sequence>MPPPGLVGFGQAAPKSLLRRYNPLVGISIILVISLTLLINLDLRVSLIVLAAEIPLVVMSRMTPRQWWARGWPIALALAVVVLTNLIFSAASGGTTLLQWGPLHVTSGSLGAACAVAVRLLAMALPGVLFFAILEPTDLGDALITHWHTSPRFAIGSLAAVRMIPLIYDDWQHIKMARRTRGISGGANPLRHARMLTASLVALLVSSVRRATRLATAMDSRGFDPDRSSPSTSSGDGRRRSLARESFWRRRDTLLVLVTVIVCAGATAYSIIGGTFRTIFG</sequence>
<feature type="transmembrane region" description="Helical" evidence="7">
    <location>
        <begin position="74"/>
        <end position="98"/>
    </location>
</feature>
<evidence type="ECO:0000256" key="1">
    <source>
        <dbReference type="ARBA" id="ARBA00004141"/>
    </source>
</evidence>
<evidence type="ECO:0000256" key="3">
    <source>
        <dbReference type="ARBA" id="ARBA00022692"/>
    </source>
</evidence>
<dbReference type="EMBL" id="PVUE01000001">
    <property type="protein sequence ID" value="PRZ44256.1"/>
    <property type="molecule type" value="Genomic_DNA"/>
</dbReference>
<evidence type="ECO:0000313" key="8">
    <source>
        <dbReference type="EMBL" id="PRZ44256.1"/>
    </source>
</evidence>
<name>A0A2T1A6N6_9ACTN</name>
<comment type="subcellular location">
    <subcellularLocation>
        <location evidence="1">Membrane</location>
        <topology evidence="1">Multi-pass membrane protein</topology>
    </subcellularLocation>
</comment>